<accession>A0ABX2THE5</accession>
<keyword evidence="6" id="KW-1185">Reference proteome</keyword>
<comment type="pathway">
    <text evidence="4">Phospholipid metabolism.</text>
</comment>
<sequence length="340" mass="38168">MDGGNWERWLEPDWRDRVFAWWEGYDIQRLTRDARRRRSAARARPITSDVAEPLGIARSAGASLSGMNDPLAHLRALETAQLDRCGEPVWSVDRMRGAQALWGEDLTGPQGGPWMVDAVRPFGLTPARSVLDLSAGLGGPARAIATAFDTWVTGLEPSPVLARMAMDRSRSLGLSKRVPVAHYDPEHLNQAGSFDLVLGDRILHRVRDKAWFLDQIQACTKPQGGILFYDYVVEGTPRSWEQWNGWRLEEPQEVYPWSARRVGDELVQRNLDLRIAEDVTAMHRAQIMDGMRRLAESIETARPDGGVLSGLARELAVWWARLKVLGAGLGFYRFVAYRAA</sequence>
<dbReference type="GO" id="GO:0008168">
    <property type="term" value="F:methyltransferase activity"/>
    <property type="evidence" value="ECO:0007669"/>
    <property type="project" value="UniProtKB-KW"/>
</dbReference>
<dbReference type="PANTHER" id="PTHR44307:SF2">
    <property type="entry name" value="PHOSPHOETHANOLAMINE METHYLTRANSFERASE ISOFORM X1"/>
    <property type="match status" value="1"/>
</dbReference>
<keyword evidence="3" id="KW-0808">Transferase</keyword>
<comment type="caution">
    <text evidence="5">The sequence shown here is derived from an EMBL/GenBank/DDBJ whole genome shotgun (WGS) entry which is preliminary data.</text>
</comment>
<protein>
    <submittedName>
        <fullName evidence="5">Class I SAM-dependent methyltransferase</fullName>
    </submittedName>
</protein>
<evidence type="ECO:0000256" key="2">
    <source>
        <dbReference type="ARBA" id="ARBA00022603"/>
    </source>
</evidence>
<dbReference type="Pfam" id="PF13489">
    <property type="entry name" value="Methyltransf_23"/>
    <property type="match status" value="1"/>
</dbReference>
<dbReference type="GO" id="GO:0032259">
    <property type="term" value="P:methylation"/>
    <property type="evidence" value="ECO:0007669"/>
    <property type="project" value="UniProtKB-KW"/>
</dbReference>
<gene>
    <name evidence="5" type="ORF">HND93_29100</name>
</gene>
<keyword evidence="2 5" id="KW-0489">Methyltransferase</keyword>
<dbReference type="EMBL" id="JABFDB010000031">
    <property type="protein sequence ID" value="NYZ23777.1"/>
    <property type="molecule type" value="Genomic_DNA"/>
</dbReference>
<dbReference type="Gene3D" id="3.40.50.150">
    <property type="entry name" value="Vaccinia Virus protein VP39"/>
    <property type="match status" value="1"/>
</dbReference>
<dbReference type="SUPFAM" id="SSF53335">
    <property type="entry name" value="S-adenosyl-L-methionine-dependent methyltransferases"/>
    <property type="match status" value="1"/>
</dbReference>
<organism evidence="5 6">
    <name type="scientific">Azospirillum oleiclasticum</name>
    <dbReference type="NCBI Taxonomy" id="2735135"/>
    <lineage>
        <taxon>Bacteria</taxon>
        <taxon>Pseudomonadati</taxon>
        <taxon>Pseudomonadota</taxon>
        <taxon>Alphaproteobacteria</taxon>
        <taxon>Rhodospirillales</taxon>
        <taxon>Azospirillaceae</taxon>
        <taxon>Azospirillum</taxon>
    </lineage>
</organism>
<name>A0ABX2THE5_9PROT</name>
<evidence type="ECO:0000256" key="1">
    <source>
        <dbReference type="ARBA" id="ARBA00005189"/>
    </source>
</evidence>
<dbReference type="InterPro" id="IPR029063">
    <property type="entry name" value="SAM-dependent_MTases_sf"/>
</dbReference>
<evidence type="ECO:0000313" key="6">
    <source>
        <dbReference type="Proteomes" id="UP000584642"/>
    </source>
</evidence>
<dbReference type="CDD" id="cd02440">
    <property type="entry name" value="AdoMet_MTases"/>
    <property type="match status" value="1"/>
</dbReference>
<evidence type="ECO:0000313" key="5">
    <source>
        <dbReference type="EMBL" id="NYZ23777.1"/>
    </source>
</evidence>
<dbReference type="PANTHER" id="PTHR44307">
    <property type="entry name" value="PHOSPHOETHANOLAMINE METHYLTRANSFERASE"/>
    <property type="match status" value="1"/>
</dbReference>
<evidence type="ECO:0000256" key="3">
    <source>
        <dbReference type="ARBA" id="ARBA00022679"/>
    </source>
</evidence>
<comment type="pathway">
    <text evidence="1">Lipid metabolism.</text>
</comment>
<proteinExistence type="predicted"/>
<reference evidence="5 6" key="1">
    <citation type="submission" date="2020-05" db="EMBL/GenBank/DDBJ databases">
        <title>Azospirillum oleiclasticum sp. nov, a nitrogen-fixing and heavy crude oil-emulsifying bacterium isolated from the crude oil of Yumen Oilfield.</title>
        <authorList>
            <person name="Wu D."/>
            <person name="Cai M."/>
            <person name="Zhang X."/>
        </authorList>
    </citation>
    <scope>NUCLEOTIDE SEQUENCE [LARGE SCALE GENOMIC DNA]</scope>
    <source>
        <strain evidence="5 6">ROY-1-1-2</strain>
    </source>
</reference>
<dbReference type="Proteomes" id="UP000584642">
    <property type="component" value="Unassembled WGS sequence"/>
</dbReference>
<evidence type="ECO:0000256" key="4">
    <source>
        <dbReference type="ARBA" id="ARBA00025707"/>
    </source>
</evidence>